<sequence length="72" mass="7755">MGDGQSQDDNGIHTEVWWKASVREESWKKPGRKEGRRASSPGGGHSGQPQELIPRCVASQSAGRLSLQAAIV</sequence>
<proteinExistence type="predicted"/>
<protein>
    <submittedName>
        <fullName evidence="2">Uncharacterized protein</fullName>
    </submittedName>
</protein>
<reference evidence="2" key="1">
    <citation type="submission" date="2021-01" db="EMBL/GenBank/DDBJ databases">
        <authorList>
            <consortium name="Aspergillus luchuensis mut. kawachii IFO 4304 genome sequencing consortium"/>
            <person name="Kazuki M."/>
            <person name="Futagami T."/>
        </authorList>
    </citation>
    <scope>NUCLEOTIDE SEQUENCE</scope>
    <source>
        <strain evidence="2">IFO 4308</strain>
    </source>
</reference>
<reference evidence="2" key="2">
    <citation type="submission" date="2021-02" db="EMBL/GenBank/DDBJ databases">
        <title>Aspergillus luchuensis mut. kawachii IFO 4304 genome sequence.</title>
        <authorList>
            <person name="Mori K."/>
            <person name="Kadooka C."/>
            <person name="Goto M."/>
            <person name="Futagami T."/>
        </authorList>
    </citation>
    <scope>NUCLEOTIDE SEQUENCE</scope>
    <source>
        <strain evidence="2">IFO 4308</strain>
    </source>
</reference>
<feature type="compositionally biased region" description="Basic and acidic residues" evidence="1">
    <location>
        <begin position="21"/>
        <end position="37"/>
    </location>
</feature>
<name>A0A7R7ZXZ1_ASPKA</name>
<dbReference type="GeneID" id="64958604"/>
<evidence type="ECO:0000313" key="3">
    <source>
        <dbReference type="Proteomes" id="UP000661280"/>
    </source>
</evidence>
<dbReference type="EMBL" id="AP024427">
    <property type="protein sequence ID" value="BCR97279.1"/>
    <property type="molecule type" value="Genomic_DNA"/>
</dbReference>
<dbReference type="RefSeq" id="XP_041541045.1">
    <property type="nucleotide sequence ID" value="XM_041687130.1"/>
</dbReference>
<evidence type="ECO:0000256" key="1">
    <source>
        <dbReference type="SAM" id="MobiDB-lite"/>
    </source>
</evidence>
<feature type="region of interest" description="Disordered" evidence="1">
    <location>
        <begin position="1"/>
        <end position="52"/>
    </location>
</feature>
<evidence type="ECO:0000313" key="2">
    <source>
        <dbReference type="EMBL" id="BCR97279.1"/>
    </source>
</evidence>
<dbReference type="Proteomes" id="UP000661280">
    <property type="component" value="Chromosome 3"/>
</dbReference>
<gene>
    <name evidence="2" type="ORF">AKAW2_30598S</name>
</gene>
<organism evidence="2 3">
    <name type="scientific">Aspergillus kawachii</name>
    <name type="common">White koji mold</name>
    <name type="synonym">Aspergillus awamori var. kawachi</name>
    <dbReference type="NCBI Taxonomy" id="1069201"/>
    <lineage>
        <taxon>Eukaryota</taxon>
        <taxon>Fungi</taxon>
        <taxon>Dikarya</taxon>
        <taxon>Ascomycota</taxon>
        <taxon>Pezizomycotina</taxon>
        <taxon>Eurotiomycetes</taxon>
        <taxon>Eurotiomycetidae</taxon>
        <taxon>Eurotiales</taxon>
        <taxon>Aspergillaceae</taxon>
        <taxon>Aspergillus</taxon>
        <taxon>Aspergillus subgen. Circumdati</taxon>
    </lineage>
</organism>
<keyword evidence="3" id="KW-1185">Reference proteome</keyword>
<dbReference type="KEGG" id="aluc:AKAW2_30598S"/>
<accession>A0A7R7ZXZ1</accession>
<dbReference type="AlphaFoldDB" id="A0A7R7ZXZ1"/>